<reference evidence="1" key="1">
    <citation type="submission" date="2021-02" db="EMBL/GenBank/DDBJ databases">
        <authorList>
            <person name="Nowell W R."/>
        </authorList>
    </citation>
    <scope>NUCLEOTIDE SEQUENCE</scope>
</reference>
<sequence>MLTYFNLQYFSQHYNQTINYPNDNINKAVHLKELNIYKYCFSSFKFHYQIEDFYKIFLNIKQLKCNIDQTNDLLFLLKHLRKLSILKVYL</sequence>
<dbReference type="EMBL" id="CAJNOU010005136">
    <property type="protein sequence ID" value="CAF1467757.1"/>
    <property type="molecule type" value="Genomic_DNA"/>
</dbReference>
<dbReference type="Proteomes" id="UP000663874">
    <property type="component" value="Unassembled WGS sequence"/>
</dbReference>
<evidence type="ECO:0000313" key="1">
    <source>
        <dbReference type="EMBL" id="CAF1467757.1"/>
    </source>
</evidence>
<comment type="caution">
    <text evidence="1">The sequence shown here is derived from an EMBL/GenBank/DDBJ whole genome shotgun (WGS) entry which is preliminary data.</text>
</comment>
<proteinExistence type="predicted"/>
<dbReference type="AlphaFoldDB" id="A0A815QW57"/>
<evidence type="ECO:0000313" key="2">
    <source>
        <dbReference type="EMBL" id="CAF3815701.1"/>
    </source>
</evidence>
<dbReference type="EMBL" id="CAJOBE010002342">
    <property type="protein sequence ID" value="CAF3815701.1"/>
    <property type="molecule type" value="Genomic_DNA"/>
</dbReference>
<dbReference type="Proteomes" id="UP000663889">
    <property type="component" value="Unassembled WGS sequence"/>
</dbReference>
<evidence type="ECO:0000313" key="3">
    <source>
        <dbReference type="Proteomes" id="UP000663889"/>
    </source>
</evidence>
<organism evidence="1 3">
    <name type="scientific">Rotaria sordida</name>
    <dbReference type="NCBI Taxonomy" id="392033"/>
    <lineage>
        <taxon>Eukaryota</taxon>
        <taxon>Metazoa</taxon>
        <taxon>Spiralia</taxon>
        <taxon>Gnathifera</taxon>
        <taxon>Rotifera</taxon>
        <taxon>Eurotatoria</taxon>
        <taxon>Bdelloidea</taxon>
        <taxon>Philodinida</taxon>
        <taxon>Philodinidae</taxon>
        <taxon>Rotaria</taxon>
    </lineage>
</organism>
<gene>
    <name evidence="2" type="ORF">FNK824_LOCUS15846</name>
    <name evidence="1" type="ORF">SEV965_LOCUS34495</name>
</gene>
<accession>A0A815QW57</accession>
<name>A0A815QW57_9BILA</name>
<protein>
    <submittedName>
        <fullName evidence="1">Uncharacterized protein</fullName>
    </submittedName>
</protein>